<gene>
    <name evidence="1" type="ORF">SBAD_LOCUS5455</name>
</gene>
<evidence type="ECO:0000313" key="2">
    <source>
        <dbReference type="Proteomes" id="UP000270296"/>
    </source>
</evidence>
<dbReference type="WBParaSite" id="SBAD_0000567701-mRNA-1">
    <property type="protein sequence ID" value="SBAD_0000567701-mRNA-1"/>
    <property type="gene ID" value="SBAD_0000567701"/>
</dbReference>
<dbReference type="GO" id="GO:0005737">
    <property type="term" value="C:cytoplasm"/>
    <property type="evidence" value="ECO:0007669"/>
    <property type="project" value="TreeGrafter"/>
</dbReference>
<dbReference type="EMBL" id="UZAM01009005">
    <property type="protein sequence ID" value="VDP07280.1"/>
    <property type="molecule type" value="Genomic_DNA"/>
</dbReference>
<name>A0A183IPA8_9BILA</name>
<dbReference type="PANTHER" id="PTHR22741">
    <property type="entry name" value="P140CAP/SNIP-RELATED"/>
    <property type="match status" value="1"/>
</dbReference>
<dbReference type="InterPro" id="IPR051825">
    <property type="entry name" value="SRCIN1"/>
</dbReference>
<reference evidence="1 2" key="2">
    <citation type="submission" date="2018-11" db="EMBL/GenBank/DDBJ databases">
        <authorList>
            <consortium name="Pathogen Informatics"/>
        </authorList>
    </citation>
    <scope>NUCLEOTIDE SEQUENCE [LARGE SCALE GENOMIC DNA]</scope>
</reference>
<reference evidence="3" key="1">
    <citation type="submission" date="2016-06" db="UniProtKB">
        <authorList>
            <consortium name="WormBaseParasite"/>
        </authorList>
    </citation>
    <scope>IDENTIFICATION</scope>
</reference>
<keyword evidence="2" id="KW-1185">Reference proteome</keyword>
<accession>A0A183IPA8</accession>
<dbReference type="Proteomes" id="UP000270296">
    <property type="component" value="Unassembled WGS sequence"/>
</dbReference>
<evidence type="ECO:0000313" key="3">
    <source>
        <dbReference type="WBParaSite" id="SBAD_0000567701-mRNA-1"/>
    </source>
</evidence>
<proteinExistence type="predicted"/>
<dbReference type="OrthoDB" id="6022652at2759"/>
<dbReference type="PANTHER" id="PTHR22741:SF10">
    <property type="entry name" value="COILED-COIL DOMAIN-CONTAINING PROTEIN CG32809"/>
    <property type="match status" value="1"/>
</dbReference>
<protein>
    <submittedName>
        <fullName evidence="3">AIP3 domain-containing protein</fullName>
    </submittedName>
</protein>
<evidence type="ECO:0000313" key="1">
    <source>
        <dbReference type="EMBL" id="VDP07280.1"/>
    </source>
</evidence>
<sequence length="132" mass="15337">MRIDEDEGHYWHLVFLQYKNETKRAVVPVGGLKSLNDIRSLFLNTFYESITPEYLNSSHIKVYIQDPANTELFYELDDVSTYFVCGVVHEILEETRRLCPRQRWHWQSIKTLHGKCVQSSTDAGSKMPAGAQ</sequence>
<organism evidence="3">
    <name type="scientific">Soboliphyme baturini</name>
    <dbReference type="NCBI Taxonomy" id="241478"/>
    <lineage>
        <taxon>Eukaryota</taxon>
        <taxon>Metazoa</taxon>
        <taxon>Ecdysozoa</taxon>
        <taxon>Nematoda</taxon>
        <taxon>Enoplea</taxon>
        <taxon>Dorylaimia</taxon>
        <taxon>Dioctophymatida</taxon>
        <taxon>Dioctophymatoidea</taxon>
        <taxon>Soboliphymatidae</taxon>
        <taxon>Soboliphyme</taxon>
    </lineage>
</organism>
<dbReference type="AlphaFoldDB" id="A0A183IPA8"/>